<dbReference type="AlphaFoldDB" id="A0A5J4ZA34"/>
<evidence type="ECO:0000313" key="2">
    <source>
        <dbReference type="EMBL" id="KAA8514799.1"/>
    </source>
</evidence>
<keyword evidence="3" id="KW-1185">Reference proteome</keyword>
<name>A0A5J4ZA34_9ASTE</name>
<proteinExistence type="predicted"/>
<gene>
    <name evidence="2" type="ORF">F0562_017978</name>
</gene>
<dbReference type="EMBL" id="CM018052">
    <property type="protein sequence ID" value="KAA8514799.1"/>
    <property type="molecule type" value="Genomic_DNA"/>
</dbReference>
<accession>A0A5J4ZA34</accession>
<reference evidence="2 3" key="1">
    <citation type="submission" date="2019-09" db="EMBL/GenBank/DDBJ databases">
        <title>A chromosome-level genome assembly of the Chinese tupelo Nyssa sinensis.</title>
        <authorList>
            <person name="Yang X."/>
            <person name="Kang M."/>
            <person name="Yang Y."/>
            <person name="Xiong H."/>
            <person name="Wang M."/>
            <person name="Zhang Z."/>
            <person name="Wang Z."/>
            <person name="Wu H."/>
            <person name="Ma T."/>
            <person name="Liu J."/>
            <person name="Xi Z."/>
        </authorList>
    </citation>
    <scope>NUCLEOTIDE SEQUENCE [LARGE SCALE GENOMIC DNA]</scope>
    <source>
        <strain evidence="2">J267</strain>
        <tissue evidence="2">Leaf</tissue>
    </source>
</reference>
<organism evidence="2 3">
    <name type="scientific">Nyssa sinensis</name>
    <dbReference type="NCBI Taxonomy" id="561372"/>
    <lineage>
        <taxon>Eukaryota</taxon>
        <taxon>Viridiplantae</taxon>
        <taxon>Streptophyta</taxon>
        <taxon>Embryophyta</taxon>
        <taxon>Tracheophyta</taxon>
        <taxon>Spermatophyta</taxon>
        <taxon>Magnoliopsida</taxon>
        <taxon>eudicotyledons</taxon>
        <taxon>Gunneridae</taxon>
        <taxon>Pentapetalae</taxon>
        <taxon>asterids</taxon>
        <taxon>Cornales</taxon>
        <taxon>Nyssaceae</taxon>
        <taxon>Nyssa</taxon>
    </lineage>
</organism>
<evidence type="ECO:0000313" key="3">
    <source>
        <dbReference type="Proteomes" id="UP000325577"/>
    </source>
</evidence>
<protein>
    <submittedName>
        <fullName evidence="2">Uncharacterized protein</fullName>
    </submittedName>
</protein>
<dbReference type="Proteomes" id="UP000325577">
    <property type="component" value="Linkage Group LG9"/>
</dbReference>
<sequence length="178" mass="19903">MSDSNTSSNSREAAQVMATILDYLEDTERVSHLQAELEKTRTELEASRASTHSLEEKYNSLDGKYKKAVANMGAFHAQRNKFVLRMEAMKKDHREAEIAAAQKLQFNVEVARTAAREETKKEMMDEKLYLNLDISRVDDIEVEASEPPSLEPTPVQSAEGAVVEDAVPILAVPHVTLE</sequence>
<feature type="coiled-coil region" evidence="1">
    <location>
        <begin position="30"/>
        <end position="57"/>
    </location>
</feature>
<evidence type="ECO:0000256" key="1">
    <source>
        <dbReference type="SAM" id="Coils"/>
    </source>
</evidence>
<keyword evidence="1" id="KW-0175">Coiled coil</keyword>